<organism evidence="1 2">
    <name type="scientific">Ktedonobacter robiniae</name>
    <dbReference type="NCBI Taxonomy" id="2778365"/>
    <lineage>
        <taxon>Bacteria</taxon>
        <taxon>Bacillati</taxon>
        <taxon>Chloroflexota</taxon>
        <taxon>Ktedonobacteria</taxon>
        <taxon>Ktedonobacterales</taxon>
        <taxon>Ktedonobacteraceae</taxon>
        <taxon>Ktedonobacter</taxon>
    </lineage>
</organism>
<gene>
    <name evidence="1" type="ORF">KSB_53500</name>
</gene>
<comment type="caution">
    <text evidence="1">The sequence shown here is derived from an EMBL/GenBank/DDBJ whole genome shotgun (WGS) entry which is preliminary data.</text>
</comment>
<name>A0ABQ3UX14_9CHLR</name>
<dbReference type="SUPFAM" id="SSF51197">
    <property type="entry name" value="Clavaminate synthase-like"/>
    <property type="match status" value="1"/>
</dbReference>
<dbReference type="Gene3D" id="2.60.120.620">
    <property type="entry name" value="q2cbj1_9rhob like domain"/>
    <property type="match status" value="1"/>
</dbReference>
<proteinExistence type="predicted"/>
<keyword evidence="2" id="KW-1185">Reference proteome</keyword>
<evidence type="ECO:0000313" key="1">
    <source>
        <dbReference type="EMBL" id="GHO56875.1"/>
    </source>
</evidence>
<dbReference type="Proteomes" id="UP000654345">
    <property type="component" value="Unassembled WGS sequence"/>
</dbReference>
<evidence type="ECO:0008006" key="3">
    <source>
        <dbReference type="Google" id="ProtNLM"/>
    </source>
</evidence>
<accession>A0ABQ3UX14</accession>
<reference evidence="1 2" key="1">
    <citation type="journal article" date="2021" name="Int. J. Syst. Evol. Microbiol.">
        <title>Reticulibacter mediterranei gen. nov., sp. nov., within the new family Reticulibacteraceae fam. nov., and Ktedonospora formicarum gen. nov., sp. nov., Ktedonobacter robiniae sp. nov., Dictyobacter formicarum sp. nov. and Dictyobacter arantiisoli sp. nov., belonging to the class Ktedonobacteria.</title>
        <authorList>
            <person name="Yabe S."/>
            <person name="Zheng Y."/>
            <person name="Wang C.M."/>
            <person name="Sakai Y."/>
            <person name="Abe K."/>
            <person name="Yokota A."/>
            <person name="Donadio S."/>
            <person name="Cavaletti L."/>
            <person name="Monciardini P."/>
        </authorList>
    </citation>
    <scope>NUCLEOTIDE SEQUENCE [LARGE SCALE GENOMIC DNA]</scope>
    <source>
        <strain evidence="1 2">SOSP1-30</strain>
    </source>
</reference>
<evidence type="ECO:0000313" key="2">
    <source>
        <dbReference type="Proteomes" id="UP000654345"/>
    </source>
</evidence>
<sequence>MELTPTQKQALYEQGYVALPGIVPQELVEKALHAINASLGSEGMDPERLPTLRAQTYCPEITASPEITGLLTESPLWSLSESVIGQGSISPVKSGQIALRFPAPGPARPPRPHLDGMHSSNNGVKEGTIANFTALIGVFLSAIPHDFMGNLAVWPGTHRLYEDYFRKHTPQSLLKGLPEVNLPELQQITAQPGDAVLCHYQLGHGITINTSPYIRYAIFFRLRHVNHEQWQWECMTNIWREWAGMHDFVNSRVG</sequence>
<dbReference type="RefSeq" id="WP_201373328.1">
    <property type="nucleotide sequence ID" value="NZ_BNJG01000002.1"/>
</dbReference>
<dbReference type="EMBL" id="BNJG01000002">
    <property type="protein sequence ID" value="GHO56875.1"/>
    <property type="molecule type" value="Genomic_DNA"/>
</dbReference>
<protein>
    <recommendedName>
        <fullName evidence="3">Phytanoyl-CoA dioxygenase</fullName>
    </recommendedName>
</protein>